<evidence type="ECO:0000256" key="4">
    <source>
        <dbReference type="SAM" id="Phobius"/>
    </source>
</evidence>
<evidence type="ECO:0000256" key="3">
    <source>
        <dbReference type="ARBA" id="ARBA00022679"/>
    </source>
</evidence>
<feature type="transmembrane region" description="Helical" evidence="4">
    <location>
        <begin position="478"/>
        <end position="497"/>
    </location>
</feature>
<comment type="caution">
    <text evidence="6">The sequence shown here is derived from an EMBL/GenBank/DDBJ whole genome shotgun (WGS) entry which is preliminary data.</text>
</comment>
<feature type="transmembrane region" description="Helical" evidence="4">
    <location>
        <begin position="509"/>
        <end position="531"/>
    </location>
</feature>
<name>A0AAV1J7P2_9NEOP</name>
<dbReference type="InterPro" id="IPR050271">
    <property type="entry name" value="UDP-glycosyltransferase"/>
</dbReference>
<gene>
    <name evidence="6" type="ORF">LNINA_LOCUS5108</name>
</gene>
<dbReference type="GO" id="GO:0008194">
    <property type="term" value="F:UDP-glycosyltransferase activity"/>
    <property type="evidence" value="ECO:0007669"/>
    <property type="project" value="InterPro"/>
</dbReference>
<keyword evidence="2" id="KW-0328">Glycosyltransferase</keyword>
<keyword evidence="4" id="KW-0472">Membrane</keyword>
<dbReference type="EMBL" id="CAVLEF010000007">
    <property type="protein sequence ID" value="CAK1545458.1"/>
    <property type="molecule type" value="Genomic_DNA"/>
</dbReference>
<evidence type="ECO:0000313" key="6">
    <source>
        <dbReference type="EMBL" id="CAK1545458.1"/>
    </source>
</evidence>
<accession>A0AAV1J7P2</accession>
<dbReference type="Pfam" id="PF00201">
    <property type="entry name" value="UDPGT"/>
    <property type="match status" value="5"/>
</dbReference>
<dbReference type="Proteomes" id="UP001497472">
    <property type="component" value="Unassembled WGS sequence"/>
</dbReference>
<proteinExistence type="inferred from homology"/>
<dbReference type="PANTHER" id="PTHR48043">
    <property type="entry name" value="EG:EG0003.4 PROTEIN-RELATED"/>
    <property type="match status" value="1"/>
</dbReference>
<feature type="transmembrane region" description="Helical" evidence="4">
    <location>
        <begin position="1480"/>
        <end position="1500"/>
    </location>
</feature>
<keyword evidence="3" id="KW-0808">Transferase</keyword>
<comment type="similarity">
    <text evidence="1">Belongs to the UDP-glycosyltransferase family.</text>
</comment>
<evidence type="ECO:0000313" key="7">
    <source>
        <dbReference type="Proteomes" id="UP001497472"/>
    </source>
</evidence>
<feature type="signal peptide" evidence="5">
    <location>
        <begin position="1"/>
        <end position="22"/>
    </location>
</feature>
<dbReference type="FunFam" id="3.40.50.2000:FF:000050">
    <property type="entry name" value="UDP-glucuronosyltransferase"/>
    <property type="match status" value="4"/>
</dbReference>
<keyword evidence="4" id="KW-1133">Transmembrane helix</keyword>
<dbReference type="CDD" id="cd03784">
    <property type="entry name" value="GT1_Gtf-like"/>
    <property type="match status" value="4"/>
</dbReference>
<feature type="transmembrane region" description="Helical" evidence="4">
    <location>
        <begin position="1437"/>
        <end position="1456"/>
    </location>
</feature>
<dbReference type="PANTHER" id="PTHR48043:SF159">
    <property type="entry name" value="EG:EG0003.4 PROTEIN-RELATED"/>
    <property type="match status" value="1"/>
</dbReference>
<keyword evidence="5" id="KW-0732">Signal</keyword>
<dbReference type="InterPro" id="IPR035595">
    <property type="entry name" value="UDP_glycos_trans_CS"/>
</dbReference>
<evidence type="ECO:0000256" key="2">
    <source>
        <dbReference type="ARBA" id="ARBA00022676"/>
    </source>
</evidence>
<keyword evidence="7" id="KW-1185">Reference proteome</keyword>
<evidence type="ECO:0000256" key="1">
    <source>
        <dbReference type="ARBA" id="ARBA00009995"/>
    </source>
</evidence>
<reference evidence="6 7" key="1">
    <citation type="submission" date="2023-11" db="EMBL/GenBank/DDBJ databases">
        <authorList>
            <person name="Okamura Y."/>
        </authorList>
    </citation>
    <scope>NUCLEOTIDE SEQUENCE [LARGE SCALE GENOMIC DNA]</scope>
</reference>
<protein>
    <submittedName>
        <fullName evidence="6">Uncharacterized protein</fullName>
    </submittedName>
</protein>
<evidence type="ECO:0000256" key="5">
    <source>
        <dbReference type="SAM" id="SignalP"/>
    </source>
</evidence>
<feature type="chain" id="PRO_5043785273" evidence="5">
    <location>
        <begin position="23"/>
        <end position="2215"/>
    </location>
</feature>
<dbReference type="PROSITE" id="PS00375">
    <property type="entry name" value="UDPGT"/>
    <property type="match status" value="2"/>
</dbReference>
<dbReference type="InterPro" id="IPR002213">
    <property type="entry name" value="UDP_glucos_trans"/>
</dbReference>
<dbReference type="Gene3D" id="3.40.50.2000">
    <property type="entry name" value="Glycogen Phosphorylase B"/>
    <property type="match status" value="5"/>
</dbReference>
<dbReference type="SUPFAM" id="SSF53756">
    <property type="entry name" value="UDP-Glycosyltransferase/glycogen phosphorylase"/>
    <property type="match status" value="5"/>
</dbReference>
<keyword evidence="4" id="KW-0812">Transmembrane</keyword>
<sequence>MAPWTIYVTCLATILLFNNVESYKILVTMILPGKSHGILGEGLVQHLLSGGHEVTYVTPFPPKPQKNLTIIDVSENIIMADVCNVKDLMDGKTDLRSLYVLMDIFVEIGKVTFQSSAMQGLLSDSSQKFDLIVAEWLFHDLIAGLAAVYDCPYAWFSSFEPHWMVLKLMDDMPNPAYVSNFASNNAPPFTFWERLEELWDQVYGSWLHYYYIAPRVEELYKQYIVPHIHDKSKPVPSIEELKYNASLMFGNSHASLGEATRLPQNYLAIGGYHIDPEVKPLPSDLKKIMESAEHGVIYFSMGSNLKSQDLPESLTRGLLNIFAKLKQTVIWKFERDLPNRPKNVHIVHWAPQQSILAHPKTLFFISHGGLLSTTESVHFGVPMISIPVMVDQFVNADRAVKKGYAIKVDLSYTMENNLEKAIQTMLTDPKYKNKAKELEFIYHNRPLTPRQEILHWVDHVIKTRGALHLRSPGLQVPWYQKLYLDLLAIILVIVLLLTKIAKIMTQWTIWFLLTSLFLVTQAHKILVVITLPGKSHGILGDGLVRHLLNGGHEVTFITPFPPKPQKNLTIIDVSDNSKALTGGVLNIQNMMKGDVDLQSTYMLMDIGLEIGRYTFTNDHVQKMLRDHNQSFDLIITEWLFHELYSGFSAVFDCPYIWFSSMEPHWKVLRLIDQIPNPAYVSGITSNNAPPLSFWERIEELVGQIHGLWLNFFVAPRESSYYETYITPHIKNRGKSIPTLNELKHNASLMFGNSHVSLGGALRLPQNYIPIGGFHIRTDVIALPDSLQTIMDNAEHGVIYFSLGSNLRSEDLPEDLTRGILQIFGDLKQTVIWKFEKDLPNRPRNVHIVHWAPQQSILAHPNTRIFISHGGLLSTTESVHFAVPMICIPVMVDQFANVNRAIRRGFAIKVDLSIDMDKHLAQAIQTMLNDPRYAVKAKELSFIYHDRIAPPGQEILHWIDHVVKTRGATHLRSPALQVPCPLAGKSHAILGDGVVKHLINKGHEITYITAYPNDNKPHPNVTYIDVSSNADMLKEYPFTIKAIMDKEVNFQDITMLLKLFVENGKRTLANPNVQNMLKDKTQRFDAVISEWMFTEVYAGFSAVYQCPLIWLSTVEPHWMVLQIIDEAPNPSYTPDCQTYHVPPFNFWQRVVELLNIIFGRLIQSWLIHGPEQQYYEEYLVPYIEDKSRPIPTIDALRYNGSLMLGNSHFSLGQPTRLPQNYIPIAGYHIDREVKPLPKDLQTIMDNAKHGVIYFSMGSNLKSKDFPEDLKNGILKFFGELKQTIIWKFEDDQIKNKPNNLHILKWAPQQSILAHPNCVLFITHGGLLSTTEAIHYGVPLLGIPVFADQFTNVARAVHKGFARKVPLSYTMMDDFKEQTKHILQNPKYAAKAKELSLIYHSRVVPPGVELVHWVEHVVETGGAAHLRSPALDMPVYQKYYLDLISVILVIVASITYIVRTTCKRAAKKPINMTSASHTQCQFTMWGHLLLVITLVITSSHGYRILVAFPMPSRSHSILGDGLVNALVEAKHQVTYITPFPKNVGANIRTMDVSENKEVFPDDDISNINAIMNKEKDMQNITFFVTSMSKLSEKTIENPEVHKMLNDPNEHFDIVIIEWMFYELLAGFSAVFNCPYIWVSSADPHWRALKLVDDFPNPAYTPDAISTNFPPFTFIQRVQELIFQIGGMSFQHFTLIPMQIESYEKFLVPIIEKRGNKAPAFRDLMFNASLVLSNSHVSVGKSVRLPQNFIPVGGYHISRDVKPLPENLKKLLDNAKNGLIYFSMGSNLKSKHMPVELKKSLLSMFSKLKYTILWKFEEDLPGTPDNVQIVKWAPQQSILAHPNCILFVTHGGLLSTTETIHFGKPIVAIPVFADQFNNANLAVIKGFAKKVDLSYTMADDLRIAIEDVLQDPKYAKKAKELSVIYHDRPVTPDKEVVHWIEHVVRTGGARHLRSPALDPTWYQKLYLDLVAITAEINFADEMLLALLVLCTLAYCDAYKILVVYPMPSRSHSILGDKLVNVLVKAGHEITYITPFPKGITTIKEIDISDNKQYLPDGIKDLKSLLNKEISVHNSTVFTTLLPKIKVNTIENKDVERLMNDPNEHFDVIIIEYMFCELLAGITPVQNKEFERLFVPVIRKRGNTFNLKKLLDESKNGLIYFSMGSNLKSKYLPDEVEQSLLNMFGKLKYTVLWKFEDNLHSKPSNVHMVQWAPQDSILG</sequence>
<organism evidence="6 7">
    <name type="scientific">Leptosia nina</name>
    <dbReference type="NCBI Taxonomy" id="320188"/>
    <lineage>
        <taxon>Eukaryota</taxon>
        <taxon>Metazoa</taxon>
        <taxon>Ecdysozoa</taxon>
        <taxon>Arthropoda</taxon>
        <taxon>Hexapoda</taxon>
        <taxon>Insecta</taxon>
        <taxon>Pterygota</taxon>
        <taxon>Neoptera</taxon>
        <taxon>Endopterygota</taxon>
        <taxon>Lepidoptera</taxon>
        <taxon>Glossata</taxon>
        <taxon>Ditrysia</taxon>
        <taxon>Papilionoidea</taxon>
        <taxon>Pieridae</taxon>
        <taxon>Pierinae</taxon>
        <taxon>Leptosia</taxon>
    </lineage>
</organism>